<dbReference type="InterPro" id="IPR001128">
    <property type="entry name" value="Cyt_P450"/>
</dbReference>
<comment type="similarity">
    <text evidence="1 8">Belongs to the cytochrome P450 family.</text>
</comment>
<evidence type="ECO:0000256" key="4">
    <source>
        <dbReference type="ARBA" id="ARBA00023002"/>
    </source>
</evidence>
<dbReference type="InterPro" id="IPR036396">
    <property type="entry name" value="Cyt_P450_sf"/>
</dbReference>
<evidence type="ECO:0000313" key="9">
    <source>
        <dbReference type="EMBL" id="MRX54083.1"/>
    </source>
</evidence>
<protein>
    <submittedName>
        <fullName evidence="9">Cytochrome P450</fullName>
    </submittedName>
</protein>
<dbReference type="InterPro" id="IPR002401">
    <property type="entry name" value="Cyt_P450_E_grp-I"/>
</dbReference>
<evidence type="ECO:0000256" key="6">
    <source>
        <dbReference type="ARBA" id="ARBA00023033"/>
    </source>
</evidence>
<evidence type="ECO:0000256" key="8">
    <source>
        <dbReference type="RuleBase" id="RU000461"/>
    </source>
</evidence>
<dbReference type="PRINTS" id="PR00463">
    <property type="entry name" value="EP450I"/>
</dbReference>
<evidence type="ECO:0000256" key="2">
    <source>
        <dbReference type="ARBA" id="ARBA00022617"/>
    </source>
</evidence>
<dbReference type="AlphaFoldDB" id="A0A6I2MED6"/>
<dbReference type="PROSITE" id="PS00086">
    <property type="entry name" value="CYTOCHROME_P450"/>
    <property type="match status" value="1"/>
</dbReference>
<dbReference type="GO" id="GO:0020037">
    <property type="term" value="F:heme binding"/>
    <property type="evidence" value="ECO:0007669"/>
    <property type="project" value="InterPro"/>
</dbReference>
<keyword evidence="4 8" id="KW-0560">Oxidoreductase</keyword>
<dbReference type="GO" id="GO:0004497">
    <property type="term" value="F:monooxygenase activity"/>
    <property type="evidence" value="ECO:0007669"/>
    <property type="project" value="UniProtKB-KW"/>
</dbReference>
<dbReference type="PANTHER" id="PTHR24291">
    <property type="entry name" value="CYTOCHROME P450 FAMILY 4"/>
    <property type="match status" value="1"/>
</dbReference>
<evidence type="ECO:0000256" key="5">
    <source>
        <dbReference type="ARBA" id="ARBA00023004"/>
    </source>
</evidence>
<name>A0A6I2MED6_9BACI</name>
<feature type="binding site" description="axial binding residue" evidence="7">
    <location>
        <position position="385"/>
    </location>
    <ligand>
        <name>heme</name>
        <dbReference type="ChEBI" id="CHEBI:30413"/>
    </ligand>
    <ligandPart>
        <name>Fe</name>
        <dbReference type="ChEBI" id="CHEBI:18248"/>
    </ligandPart>
</feature>
<reference evidence="9 10" key="1">
    <citation type="submission" date="2019-11" db="EMBL/GenBank/DDBJ databases">
        <title>Bacillus idriensis genome.</title>
        <authorList>
            <person name="Konopka E.N."/>
            <person name="Newman J.D."/>
        </authorList>
    </citation>
    <scope>NUCLEOTIDE SEQUENCE [LARGE SCALE GENOMIC DNA]</scope>
    <source>
        <strain evidence="9 10">DSM 19097</strain>
    </source>
</reference>
<dbReference type="PANTHER" id="PTHR24291:SF50">
    <property type="entry name" value="BIFUNCTIONAL ALBAFLAVENONE MONOOXYGENASE_TERPENE SYNTHASE"/>
    <property type="match status" value="1"/>
</dbReference>
<evidence type="ECO:0000313" key="10">
    <source>
        <dbReference type="Proteomes" id="UP000441585"/>
    </source>
</evidence>
<dbReference type="GO" id="GO:0005506">
    <property type="term" value="F:iron ion binding"/>
    <property type="evidence" value="ECO:0007669"/>
    <property type="project" value="InterPro"/>
</dbReference>
<keyword evidence="10" id="KW-1185">Reference proteome</keyword>
<evidence type="ECO:0000256" key="7">
    <source>
        <dbReference type="PIRSR" id="PIRSR602401-1"/>
    </source>
</evidence>
<evidence type="ECO:0000256" key="3">
    <source>
        <dbReference type="ARBA" id="ARBA00022723"/>
    </source>
</evidence>
<keyword evidence="2 7" id="KW-0349">Heme</keyword>
<dbReference type="InterPro" id="IPR050196">
    <property type="entry name" value="Cytochrome_P450_Monoox"/>
</dbReference>
<keyword evidence="5 7" id="KW-0408">Iron</keyword>
<keyword evidence="3 7" id="KW-0479">Metal-binding</keyword>
<comment type="cofactor">
    <cofactor evidence="7">
        <name>heme</name>
        <dbReference type="ChEBI" id="CHEBI:30413"/>
    </cofactor>
</comment>
<dbReference type="PRINTS" id="PR00385">
    <property type="entry name" value="P450"/>
</dbReference>
<organism evidence="9 10">
    <name type="scientific">Metabacillus idriensis</name>
    <dbReference type="NCBI Taxonomy" id="324768"/>
    <lineage>
        <taxon>Bacteria</taxon>
        <taxon>Bacillati</taxon>
        <taxon>Bacillota</taxon>
        <taxon>Bacilli</taxon>
        <taxon>Bacillales</taxon>
        <taxon>Bacillaceae</taxon>
        <taxon>Metabacillus</taxon>
    </lineage>
</organism>
<accession>A0A6I2MED6</accession>
<dbReference type="EMBL" id="WKKF01000002">
    <property type="protein sequence ID" value="MRX54083.1"/>
    <property type="molecule type" value="Genomic_DNA"/>
</dbReference>
<dbReference type="Pfam" id="PF00067">
    <property type="entry name" value="p450"/>
    <property type="match status" value="1"/>
</dbReference>
<dbReference type="GO" id="GO:0016705">
    <property type="term" value="F:oxidoreductase activity, acting on paired donors, with incorporation or reduction of molecular oxygen"/>
    <property type="evidence" value="ECO:0007669"/>
    <property type="project" value="InterPro"/>
</dbReference>
<dbReference type="Proteomes" id="UP000441585">
    <property type="component" value="Unassembled WGS sequence"/>
</dbReference>
<proteinExistence type="inferred from homology"/>
<sequence>MDMTVSLGGSQLSNYLAFRKDPLRFLLNTHTLGDIVAINPHSKNTSYIIHSREAVKQILTIKEECFEKGSSARTLGKTLGNGVLTSEGEEHRHQRKLMQPAFHKRKIAGYAETVTSMTQDLIGSWKSGETRPIHEDMMNLTLRIIVKTMFGVKLSQATNHITKAVSDIIEKTAKSLLTPFPPPEYLPTVKNRNYKKGVQVLDELADFLIEEGMKQSSDEHLMSLLLETKYEDGEPLSKKEIRDQIVTILIAGHETTANLLSWVFAMLAVHPDIEKRMLGELDLLGERLEFGDLKALSFTNQIIQETLRLYPSAWIMLREAKTEAEILNESFKKGSIFLISPYVMHRNPAYFTDPEEFMPDRFSKETKDGIPMYGYFPFGGGSRGCIGSQFAMMEAMLIAGTIIKEFTLKPVSKSESMVPEPLVSLRIKNGLFMTVNKRG</sequence>
<dbReference type="SUPFAM" id="SSF48264">
    <property type="entry name" value="Cytochrome P450"/>
    <property type="match status" value="1"/>
</dbReference>
<evidence type="ECO:0000256" key="1">
    <source>
        <dbReference type="ARBA" id="ARBA00010617"/>
    </source>
</evidence>
<comment type="caution">
    <text evidence="9">The sequence shown here is derived from an EMBL/GenBank/DDBJ whole genome shotgun (WGS) entry which is preliminary data.</text>
</comment>
<keyword evidence="6 8" id="KW-0503">Monooxygenase</keyword>
<dbReference type="Gene3D" id="1.10.630.10">
    <property type="entry name" value="Cytochrome P450"/>
    <property type="match status" value="1"/>
</dbReference>
<gene>
    <name evidence="9" type="ORF">GJU41_08880</name>
</gene>
<dbReference type="InterPro" id="IPR017972">
    <property type="entry name" value="Cyt_P450_CS"/>
</dbReference>